<dbReference type="Gene3D" id="3.30.420.10">
    <property type="entry name" value="Ribonuclease H-like superfamily/Ribonuclease H"/>
    <property type="match status" value="1"/>
</dbReference>
<evidence type="ECO:0000256" key="1">
    <source>
        <dbReference type="ARBA" id="ARBA00000077"/>
    </source>
</evidence>
<dbReference type="HAMAP" id="MF_00052_B">
    <property type="entry name" value="RNase_HII_B"/>
    <property type="match status" value="1"/>
</dbReference>
<dbReference type="InterPro" id="IPR036397">
    <property type="entry name" value="RNaseH_sf"/>
</dbReference>
<evidence type="ECO:0000313" key="19">
    <source>
        <dbReference type="Proteomes" id="UP000182465"/>
    </source>
</evidence>
<dbReference type="EC" id="3.1.26.4" evidence="6 14"/>
<dbReference type="PANTHER" id="PTHR10954">
    <property type="entry name" value="RIBONUCLEASE H2 SUBUNIT A"/>
    <property type="match status" value="1"/>
</dbReference>
<dbReference type="GO" id="GO:0030145">
    <property type="term" value="F:manganese ion binding"/>
    <property type="evidence" value="ECO:0007669"/>
    <property type="project" value="UniProtKB-UniRule"/>
</dbReference>
<dbReference type="CDD" id="cd07182">
    <property type="entry name" value="RNase_HII_bacteria_HII_like"/>
    <property type="match status" value="1"/>
</dbReference>
<dbReference type="GO" id="GO:0006298">
    <property type="term" value="P:mismatch repair"/>
    <property type="evidence" value="ECO:0007669"/>
    <property type="project" value="TreeGrafter"/>
</dbReference>
<dbReference type="GO" id="GO:0003723">
    <property type="term" value="F:RNA binding"/>
    <property type="evidence" value="ECO:0007669"/>
    <property type="project" value="UniProtKB-UniRule"/>
</dbReference>
<comment type="function">
    <text evidence="3 14 16">Endonuclease that specifically degrades the RNA of RNA-DNA hybrids.</text>
</comment>
<evidence type="ECO:0000313" key="18">
    <source>
        <dbReference type="EMBL" id="OIO16208.1"/>
    </source>
</evidence>
<dbReference type="GO" id="GO:0043137">
    <property type="term" value="P:DNA replication, removal of RNA primer"/>
    <property type="evidence" value="ECO:0007669"/>
    <property type="project" value="TreeGrafter"/>
</dbReference>
<evidence type="ECO:0000256" key="5">
    <source>
        <dbReference type="ARBA" id="ARBA00007383"/>
    </source>
</evidence>
<dbReference type="InterPro" id="IPR012337">
    <property type="entry name" value="RNaseH-like_sf"/>
</dbReference>
<dbReference type="GO" id="GO:0032299">
    <property type="term" value="C:ribonuclease H2 complex"/>
    <property type="evidence" value="ECO:0007669"/>
    <property type="project" value="TreeGrafter"/>
</dbReference>
<dbReference type="Pfam" id="PF01351">
    <property type="entry name" value="RNase_HII"/>
    <property type="match status" value="1"/>
</dbReference>
<evidence type="ECO:0000256" key="11">
    <source>
        <dbReference type="ARBA" id="ARBA00022759"/>
    </source>
</evidence>
<feature type="domain" description="RNase H type-2" evidence="17">
    <location>
        <begin position="19"/>
        <end position="208"/>
    </location>
</feature>
<dbReference type="AlphaFoldDB" id="A0A1J4TX63"/>
<evidence type="ECO:0000256" key="3">
    <source>
        <dbReference type="ARBA" id="ARBA00004065"/>
    </source>
</evidence>
<organism evidence="18 19">
    <name type="scientific">Candidatus Kuenenbacteria bacterium CG1_02_38_13</name>
    <dbReference type="NCBI Taxonomy" id="1805235"/>
    <lineage>
        <taxon>Bacteria</taxon>
        <taxon>Candidatus Kueneniibacteriota</taxon>
    </lineage>
</organism>
<evidence type="ECO:0000256" key="15">
    <source>
        <dbReference type="PROSITE-ProRule" id="PRU01319"/>
    </source>
</evidence>
<dbReference type="InterPro" id="IPR001352">
    <property type="entry name" value="RNase_HII/HIII"/>
</dbReference>
<dbReference type="PANTHER" id="PTHR10954:SF18">
    <property type="entry name" value="RIBONUCLEASE HII"/>
    <property type="match status" value="1"/>
</dbReference>
<keyword evidence="13 14" id="KW-0464">Manganese</keyword>
<evidence type="ECO:0000256" key="6">
    <source>
        <dbReference type="ARBA" id="ARBA00012180"/>
    </source>
</evidence>
<evidence type="ECO:0000256" key="12">
    <source>
        <dbReference type="ARBA" id="ARBA00022801"/>
    </source>
</evidence>
<keyword evidence="12 14" id="KW-0378">Hydrolase</keyword>
<evidence type="ECO:0000256" key="13">
    <source>
        <dbReference type="ARBA" id="ARBA00023211"/>
    </source>
</evidence>
<evidence type="ECO:0000256" key="7">
    <source>
        <dbReference type="ARBA" id="ARBA00019179"/>
    </source>
</evidence>
<evidence type="ECO:0000256" key="14">
    <source>
        <dbReference type="HAMAP-Rule" id="MF_00052"/>
    </source>
</evidence>
<evidence type="ECO:0000259" key="17">
    <source>
        <dbReference type="PROSITE" id="PS51975"/>
    </source>
</evidence>
<dbReference type="GO" id="GO:0004523">
    <property type="term" value="F:RNA-DNA hybrid ribonuclease activity"/>
    <property type="evidence" value="ECO:0007669"/>
    <property type="project" value="UniProtKB-UniRule"/>
</dbReference>
<keyword evidence="9 14" id="KW-0540">Nuclease</keyword>
<sequence length="211" mass="23574">MFINPTYKIENKLFRQGFRNIAGLDEAGRGAWAGPIVASAVILPPKLKIIGLRDSKLLSPGRREALYVNIKKNAVGVGIGIVSEKIIDNQGIISATRQAFLQAIDGLVGQADYLLIDGIKIFDHNLPYEFFVNGDKKIMSISAASIIAKFTRDNILNEYHKQYPEYSFDKHKGYGTKLHQEKILQHGVCAIHRISFKPIAYIDSKCSTKNR</sequence>
<comment type="similarity">
    <text evidence="5 14 16">Belongs to the RNase HII family.</text>
</comment>
<keyword evidence="11 14" id="KW-0255">Endonuclease</keyword>
<dbReference type="EMBL" id="MNVB01000066">
    <property type="protein sequence ID" value="OIO16208.1"/>
    <property type="molecule type" value="Genomic_DNA"/>
</dbReference>
<keyword evidence="8 14" id="KW-0963">Cytoplasm</keyword>
<evidence type="ECO:0000256" key="16">
    <source>
        <dbReference type="RuleBase" id="RU003515"/>
    </source>
</evidence>
<dbReference type="GO" id="GO:0005737">
    <property type="term" value="C:cytoplasm"/>
    <property type="evidence" value="ECO:0007669"/>
    <property type="project" value="UniProtKB-SubCell"/>
</dbReference>
<evidence type="ECO:0000256" key="10">
    <source>
        <dbReference type="ARBA" id="ARBA00022723"/>
    </source>
</evidence>
<reference evidence="18 19" key="1">
    <citation type="journal article" date="2016" name="Environ. Microbiol.">
        <title>Genomic resolution of a cold subsurface aquifer community provides metabolic insights for novel microbes adapted to high CO concentrations.</title>
        <authorList>
            <person name="Probst A.J."/>
            <person name="Castelle C.J."/>
            <person name="Singh A."/>
            <person name="Brown C.T."/>
            <person name="Anantharaman K."/>
            <person name="Sharon I."/>
            <person name="Hug L.A."/>
            <person name="Burstein D."/>
            <person name="Emerson J.B."/>
            <person name="Thomas B.C."/>
            <person name="Banfield J.F."/>
        </authorList>
    </citation>
    <scope>NUCLEOTIDE SEQUENCE [LARGE SCALE GENOMIC DNA]</scope>
    <source>
        <strain evidence="18">CG1_02_38_13</strain>
    </source>
</reference>
<dbReference type="SUPFAM" id="SSF53098">
    <property type="entry name" value="Ribonuclease H-like"/>
    <property type="match status" value="1"/>
</dbReference>
<proteinExistence type="inferred from homology"/>
<protein>
    <recommendedName>
        <fullName evidence="7 14">Ribonuclease HII</fullName>
        <shortName evidence="14">RNase HII</shortName>
        <ecNumber evidence="6 14">3.1.26.4</ecNumber>
    </recommendedName>
</protein>
<dbReference type="InterPro" id="IPR024567">
    <property type="entry name" value="RNase_HII/HIII_dom"/>
</dbReference>
<keyword evidence="10 14" id="KW-0479">Metal-binding</keyword>
<comment type="caution">
    <text evidence="18">The sequence shown here is derived from an EMBL/GenBank/DDBJ whole genome shotgun (WGS) entry which is preliminary data.</text>
</comment>
<gene>
    <name evidence="14" type="primary">rnhB</name>
    <name evidence="18" type="ORF">AUJ29_03095</name>
</gene>
<feature type="binding site" evidence="14 15">
    <location>
        <position position="25"/>
    </location>
    <ligand>
        <name>a divalent metal cation</name>
        <dbReference type="ChEBI" id="CHEBI:60240"/>
    </ligand>
</feature>
<evidence type="ECO:0000256" key="9">
    <source>
        <dbReference type="ARBA" id="ARBA00022722"/>
    </source>
</evidence>
<dbReference type="InterPro" id="IPR022898">
    <property type="entry name" value="RNase_HII"/>
</dbReference>
<feature type="binding site" evidence="14 15">
    <location>
        <position position="117"/>
    </location>
    <ligand>
        <name>a divalent metal cation</name>
        <dbReference type="ChEBI" id="CHEBI:60240"/>
    </ligand>
</feature>
<evidence type="ECO:0000256" key="8">
    <source>
        <dbReference type="ARBA" id="ARBA00022490"/>
    </source>
</evidence>
<comment type="cofactor">
    <cofactor evidence="2">
        <name>Mg(2+)</name>
        <dbReference type="ChEBI" id="CHEBI:18420"/>
    </cofactor>
</comment>
<dbReference type="PROSITE" id="PS51975">
    <property type="entry name" value="RNASE_H_2"/>
    <property type="match status" value="1"/>
</dbReference>
<comment type="cofactor">
    <cofactor evidence="14 15">
        <name>Mn(2+)</name>
        <dbReference type="ChEBI" id="CHEBI:29035"/>
    </cofactor>
    <cofactor evidence="14 15">
        <name>Mg(2+)</name>
        <dbReference type="ChEBI" id="CHEBI:18420"/>
    </cofactor>
    <text evidence="14 15">Manganese or magnesium. Binds 1 divalent metal ion per monomer in the absence of substrate. May bind a second metal ion after substrate binding.</text>
</comment>
<dbReference type="Proteomes" id="UP000182465">
    <property type="component" value="Unassembled WGS sequence"/>
</dbReference>
<feature type="binding site" evidence="14 15">
    <location>
        <position position="26"/>
    </location>
    <ligand>
        <name>a divalent metal cation</name>
        <dbReference type="ChEBI" id="CHEBI:60240"/>
    </ligand>
</feature>
<evidence type="ECO:0000256" key="2">
    <source>
        <dbReference type="ARBA" id="ARBA00001946"/>
    </source>
</evidence>
<comment type="catalytic activity">
    <reaction evidence="1 14 15 16">
        <text>Endonucleolytic cleavage to 5'-phosphomonoester.</text>
        <dbReference type="EC" id="3.1.26.4"/>
    </reaction>
</comment>
<dbReference type="NCBIfam" id="NF000595">
    <property type="entry name" value="PRK00015.1-3"/>
    <property type="match status" value="1"/>
</dbReference>
<evidence type="ECO:0000256" key="4">
    <source>
        <dbReference type="ARBA" id="ARBA00004496"/>
    </source>
</evidence>
<name>A0A1J4TX63_9BACT</name>
<comment type="subcellular location">
    <subcellularLocation>
        <location evidence="4 14">Cytoplasm</location>
    </subcellularLocation>
</comment>
<accession>A0A1J4TX63</accession>